<dbReference type="VEuPathDB" id="CryptoDB:Vbra_11609"/>
<dbReference type="InParanoid" id="A0A0G4EFU9"/>
<sequence length="513" mass="57903">MAQPLEGEPLREISPDEFVERRGAHLYLAGRVFRFAGCNMYWLGLDENVGGIAFPSQFRIDDALMTAKEMHLTVVRAHTIGISVGRPESFQPAPGRFEHDNLKAADYAIHRARELGIRLVVPLTDRWNYYHGGIHTFANWRNVTADAFYTNDTVIEDFKTYISELLNHVNPHTGMAWKDDSTIMCWETGNELSPPVAWTNTIAQHIKTIAPRQLVMDGRWGVDEGIFSSPHVDIVSSHYYVYPFLELWMDLRRAARRASEAGKVFVVGEYDWIGYPFGASVNLIPFLSLIERSENVAGSLFWSLFPHRDDSGFVYHRDHVLSYTLHYPGPSASMRQRTQIIRHHAARMRGFSSPLPHGVPPPPHITAVTSDTVRWCGSVGAAAYEVQMSLAITGPWRNITANAQRQQAERLRLPPLLSISNWTGSPLPPPTDHSLPFPQAPFFVRLVADNAWRKWPVSGVGASLWAHLCDTMRADEQRRDERGEVAFMRVRGVNLAGVAGEWSEPASIRCTRE</sequence>
<dbReference type="InterPro" id="IPR017853">
    <property type="entry name" value="GH"/>
</dbReference>
<evidence type="ECO:0000256" key="2">
    <source>
        <dbReference type="ARBA" id="ARBA00004613"/>
    </source>
</evidence>
<dbReference type="PANTHER" id="PTHR31451">
    <property type="match status" value="1"/>
</dbReference>
<evidence type="ECO:0000256" key="3">
    <source>
        <dbReference type="ARBA" id="ARBA00005641"/>
    </source>
</evidence>
<evidence type="ECO:0000256" key="6">
    <source>
        <dbReference type="ARBA" id="ARBA00022729"/>
    </source>
</evidence>
<name>A0A0G4EFU9_VITBC</name>
<dbReference type="AlphaFoldDB" id="A0A0G4EFU9"/>
<keyword evidence="8" id="KW-0326">Glycosidase</keyword>
<evidence type="ECO:0000256" key="4">
    <source>
        <dbReference type="ARBA" id="ARBA00012706"/>
    </source>
</evidence>
<dbReference type="Proteomes" id="UP000041254">
    <property type="component" value="Unassembled WGS sequence"/>
</dbReference>
<reference evidence="10 11" key="1">
    <citation type="submission" date="2014-11" db="EMBL/GenBank/DDBJ databases">
        <authorList>
            <person name="Zhu J."/>
            <person name="Qi W."/>
            <person name="Song R."/>
        </authorList>
    </citation>
    <scope>NUCLEOTIDE SEQUENCE [LARGE SCALE GENOMIC DNA]</scope>
</reference>
<evidence type="ECO:0000313" key="11">
    <source>
        <dbReference type="Proteomes" id="UP000041254"/>
    </source>
</evidence>
<protein>
    <recommendedName>
        <fullName evidence="4">mannan endo-1,4-beta-mannosidase</fullName>
        <ecNumber evidence="4">3.2.1.78</ecNumber>
    </recommendedName>
</protein>
<feature type="domain" description="Glycoside hydrolase family 5" evidence="9">
    <location>
        <begin position="17"/>
        <end position="225"/>
    </location>
</feature>
<organism evidence="10 11">
    <name type="scientific">Vitrella brassicaformis (strain CCMP3155)</name>
    <dbReference type="NCBI Taxonomy" id="1169540"/>
    <lineage>
        <taxon>Eukaryota</taxon>
        <taxon>Sar</taxon>
        <taxon>Alveolata</taxon>
        <taxon>Colpodellida</taxon>
        <taxon>Vitrellaceae</taxon>
        <taxon>Vitrella</taxon>
    </lineage>
</organism>
<dbReference type="PhylomeDB" id="A0A0G4EFU9"/>
<evidence type="ECO:0000313" key="10">
    <source>
        <dbReference type="EMBL" id="CEL94567.1"/>
    </source>
</evidence>
<evidence type="ECO:0000256" key="7">
    <source>
        <dbReference type="ARBA" id="ARBA00022801"/>
    </source>
</evidence>
<evidence type="ECO:0000259" key="9">
    <source>
        <dbReference type="Pfam" id="PF26410"/>
    </source>
</evidence>
<comment type="catalytic activity">
    <reaction evidence="1">
        <text>Random hydrolysis of (1-&gt;4)-beta-D-mannosidic linkages in mannans, galactomannans and glucomannans.</text>
        <dbReference type="EC" id="3.2.1.78"/>
    </reaction>
</comment>
<dbReference type="SUPFAM" id="SSF51445">
    <property type="entry name" value="(Trans)glycosidases"/>
    <property type="match status" value="1"/>
</dbReference>
<proteinExistence type="inferred from homology"/>
<comment type="subcellular location">
    <subcellularLocation>
        <location evidence="2">Secreted</location>
    </subcellularLocation>
</comment>
<dbReference type="GO" id="GO:0005576">
    <property type="term" value="C:extracellular region"/>
    <property type="evidence" value="ECO:0007669"/>
    <property type="project" value="UniProtKB-SubCell"/>
</dbReference>
<dbReference type="STRING" id="1169540.A0A0G4EFU9"/>
<dbReference type="InterPro" id="IPR001547">
    <property type="entry name" value="Glyco_hydro_5"/>
</dbReference>
<keyword evidence="7" id="KW-0378">Hydrolase</keyword>
<keyword evidence="11" id="KW-1185">Reference proteome</keyword>
<dbReference type="InterPro" id="IPR045053">
    <property type="entry name" value="MAN-like"/>
</dbReference>
<evidence type="ECO:0000256" key="5">
    <source>
        <dbReference type="ARBA" id="ARBA00022525"/>
    </source>
</evidence>
<keyword evidence="6" id="KW-0732">Signal</keyword>
<keyword evidence="5" id="KW-0964">Secreted</keyword>
<evidence type="ECO:0000256" key="1">
    <source>
        <dbReference type="ARBA" id="ARBA00001678"/>
    </source>
</evidence>
<accession>A0A0G4EFU9</accession>
<dbReference type="OrthoDB" id="428177at2759"/>
<dbReference type="Gene3D" id="3.20.20.80">
    <property type="entry name" value="Glycosidases"/>
    <property type="match status" value="1"/>
</dbReference>
<dbReference type="EMBL" id="CDMY01000223">
    <property type="protein sequence ID" value="CEL94567.1"/>
    <property type="molecule type" value="Genomic_DNA"/>
</dbReference>
<gene>
    <name evidence="10" type="ORF">Vbra_11609</name>
</gene>
<comment type="similarity">
    <text evidence="3">Belongs to the glycosyl hydrolase 5 (cellulase A) family.</text>
</comment>
<dbReference type="EC" id="3.2.1.78" evidence="4"/>
<dbReference type="PANTHER" id="PTHR31451:SF39">
    <property type="entry name" value="MANNAN ENDO-1,4-BETA-MANNOSIDASE 1"/>
    <property type="match status" value="1"/>
</dbReference>
<dbReference type="Pfam" id="PF26410">
    <property type="entry name" value="GH5_mannosidase"/>
    <property type="match status" value="1"/>
</dbReference>
<dbReference type="GO" id="GO:0016985">
    <property type="term" value="F:mannan endo-1,4-beta-mannosidase activity"/>
    <property type="evidence" value="ECO:0007669"/>
    <property type="project" value="UniProtKB-EC"/>
</dbReference>
<evidence type="ECO:0000256" key="8">
    <source>
        <dbReference type="ARBA" id="ARBA00023295"/>
    </source>
</evidence>